<dbReference type="SUPFAM" id="SSF50494">
    <property type="entry name" value="Trypsin-like serine proteases"/>
    <property type="match status" value="1"/>
</dbReference>
<evidence type="ECO:0000256" key="3">
    <source>
        <dbReference type="SAM" id="MobiDB-lite"/>
    </source>
</evidence>
<feature type="compositionally biased region" description="Basic and acidic residues" evidence="3">
    <location>
        <begin position="366"/>
        <end position="385"/>
    </location>
</feature>
<evidence type="ECO:0000313" key="4">
    <source>
        <dbReference type="EMBL" id="QJI53816.1"/>
    </source>
</evidence>
<dbReference type="EMBL" id="MT138168">
    <property type="protein sequence ID" value="QJI53818.1"/>
    <property type="molecule type" value="Genomic_RNA"/>
</dbReference>
<protein>
    <submittedName>
        <fullName evidence="5">Uncharacterized protein</fullName>
    </submittedName>
</protein>
<evidence type="ECO:0000313" key="5">
    <source>
        <dbReference type="EMBL" id="QJI53818.1"/>
    </source>
</evidence>
<accession>A0A6M3YQC5</accession>
<evidence type="ECO:0000256" key="1">
    <source>
        <dbReference type="ARBA" id="ARBA00022670"/>
    </source>
</evidence>
<feature type="region of interest" description="Disordered" evidence="3">
    <location>
        <begin position="363"/>
        <end position="385"/>
    </location>
</feature>
<name>A0A6M3YQC5_9VIRU</name>
<keyword evidence="1" id="KW-0645">Protease</keyword>
<dbReference type="InterPro" id="IPR009003">
    <property type="entry name" value="Peptidase_S1_PA"/>
</dbReference>
<proteinExistence type="predicted"/>
<keyword evidence="2" id="KW-0378">Hydrolase</keyword>
<dbReference type="EMBL" id="MT138167">
    <property type="protein sequence ID" value="QJI53816.1"/>
    <property type="molecule type" value="Genomic_RNA"/>
</dbReference>
<sequence>MACFHEHLLAMELARHFCREDVVSPALRMVAVEKQSLLAPVMKGVRHVTREATSAVKDAVKDCTRTELVLGGVVLTTALYQGYKYSVPTKIFKGCSYLVPGYRWVCARMGRFKVVPAKQSHIGAHLESKRQGSEELPMTSPKNQATIAIRNGDAMEVVGCAVRMCGNVLVAPDHVLGEGNAGLVKCARSKLGVWLSLAGKVRIPLDADLVAIVLDEAEFSRLGLSNSNVGHMDEIRTTGQIVGPDGKGTVGNVSHDAVSFGRVIYTGSTLQGYSGAAYMKGNELLGIHQMGGAVNGGFSANYVQNLIHVHFKQRLESSPEWLLGQFERGKTVSWKSTGDPDTIQIKVSGRYLLMDREEMDSSFGTHWRDSQEIQRRSEVRHRDYESRPVENFVSASVAEASGEENSSAALGGSSVLTNTQGSASSALLQLTREFERLSNTQRRRYRSSLELLTAQIRDMAGQNQPSPQN</sequence>
<dbReference type="GO" id="GO:0006508">
    <property type="term" value="P:proteolysis"/>
    <property type="evidence" value="ECO:0007669"/>
    <property type="project" value="UniProtKB-KW"/>
</dbReference>
<organism evidence="5">
    <name type="scientific">Solemoviridae sp</name>
    <dbReference type="NCBI Taxonomy" id="2715208"/>
    <lineage>
        <taxon>Viruses</taxon>
        <taxon>Riboviria</taxon>
        <taxon>Orthornavirae</taxon>
        <taxon>Pisuviricota</taxon>
        <taxon>Pisoniviricetes</taxon>
        <taxon>Sobelivirales</taxon>
        <taxon>Solemoviridae</taxon>
    </lineage>
</organism>
<reference evidence="5" key="1">
    <citation type="submission" date="2020-01" db="EMBL/GenBank/DDBJ databases">
        <title>Viral genomes from wild and zoo birds in China.</title>
        <authorList>
            <person name="Lu J."/>
            <person name="Shan T."/>
            <person name="Yang S."/>
            <person name="Zhang W."/>
        </authorList>
    </citation>
    <scope>NUCLEOTIDE SEQUENCE</scope>
    <source>
        <strain evidence="4">Ybw116shi01</strain>
        <strain evidence="5">Ybw132shi03</strain>
    </source>
</reference>
<dbReference type="GO" id="GO:0008233">
    <property type="term" value="F:peptidase activity"/>
    <property type="evidence" value="ECO:0007669"/>
    <property type="project" value="UniProtKB-KW"/>
</dbReference>
<evidence type="ECO:0000256" key="2">
    <source>
        <dbReference type="ARBA" id="ARBA00022801"/>
    </source>
</evidence>